<gene>
    <name evidence="1" type="ORF">SMN809_LOCUS54646</name>
    <name evidence="2" type="ORF">SMN809_LOCUS55880</name>
</gene>
<evidence type="ECO:0000313" key="2">
    <source>
        <dbReference type="EMBL" id="CAF4983949.1"/>
    </source>
</evidence>
<accession>A0A8S3DL60</accession>
<dbReference type="AlphaFoldDB" id="A0A8S3DL60"/>
<dbReference type="EMBL" id="CAJOBI010191191">
    <property type="protein sequence ID" value="CAF4961700.1"/>
    <property type="molecule type" value="Genomic_DNA"/>
</dbReference>
<protein>
    <submittedName>
        <fullName evidence="2">Uncharacterized protein</fullName>
    </submittedName>
</protein>
<comment type="caution">
    <text evidence="2">The sequence shown here is derived from an EMBL/GenBank/DDBJ whole genome shotgun (WGS) entry which is preliminary data.</text>
</comment>
<name>A0A8S3DL60_9BILA</name>
<evidence type="ECO:0000313" key="3">
    <source>
        <dbReference type="Proteomes" id="UP000676336"/>
    </source>
</evidence>
<evidence type="ECO:0000313" key="1">
    <source>
        <dbReference type="EMBL" id="CAF4961700.1"/>
    </source>
</evidence>
<dbReference type="Proteomes" id="UP000676336">
    <property type="component" value="Unassembled WGS sequence"/>
</dbReference>
<reference evidence="2" key="1">
    <citation type="submission" date="2021-02" db="EMBL/GenBank/DDBJ databases">
        <authorList>
            <person name="Nowell W R."/>
        </authorList>
    </citation>
    <scope>NUCLEOTIDE SEQUENCE</scope>
</reference>
<sequence length="30" mass="3322">MRWTQGMKQGTVIVGGNGWETGTNQFNIPI</sequence>
<organism evidence="2 3">
    <name type="scientific">Rotaria magnacalcarata</name>
    <dbReference type="NCBI Taxonomy" id="392030"/>
    <lineage>
        <taxon>Eukaryota</taxon>
        <taxon>Metazoa</taxon>
        <taxon>Spiralia</taxon>
        <taxon>Gnathifera</taxon>
        <taxon>Rotifera</taxon>
        <taxon>Eurotatoria</taxon>
        <taxon>Bdelloidea</taxon>
        <taxon>Philodinida</taxon>
        <taxon>Philodinidae</taxon>
        <taxon>Rotaria</taxon>
    </lineage>
</organism>
<proteinExistence type="predicted"/>
<feature type="non-terminal residue" evidence="2">
    <location>
        <position position="30"/>
    </location>
</feature>
<dbReference type="EMBL" id="CAJOBI010198530">
    <property type="protein sequence ID" value="CAF4983949.1"/>
    <property type="molecule type" value="Genomic_DNA"/>
</dbReference>